<feature type="non-terminal residue" evidence="1">
    <location>
        <position position="363"/>
    </location>
</feature>
<reference evidence="1" key="1">
    <citation type="submission" date="2021-03" db="EMBL/GenBank/DDBJ databases">
        <authorList>
            <consortium name="DOE Joint Genome Institute"/>
            <person name="Ahrendt S."/>
            <person name="Looney B.P."/>
            <person name="Miyauchi S."/>
            <person name="Morin E."/>
            <person name="Drula E."/>
            <person name="Courty P.E."/>
            <person name="Chicoki N."/>
            <person name="Fauchery L."/>
            <person name="Kohler A."/>
            <person name="Kuo A."/>
            <person name="Labutti K."/>
            <person name="Pangilinan J."/>
            <person name="Lipzen A."/>
            <person name="Riley R."/>
            <person name="Andreopoulos W."/>
            <person name="He G."/>
            <person name="Johnson J."/>
            <person name="Barry K.W."/>
            <person name="Grigoriev I.V."/>
            <person name="Nagy L."/>
            <person name="Hibbett D."/>
            <person name="Henrissat B."/>
            <person name="Matheny P.B."/>
            <person name="Labbe J."/>
            <person name="Martin F."/>
        </authorList>
    </citation>
    <scope>NUCLEOTIDE SEQUENCE</scope>
    <source>
        <strain evidence="1">HHB10654</strain>
    </source>
</reference>
<gene>
    <name evidence="1" type="ORF">BV25DRAFT_1826230</name>
</gene>
<name>A0ACB8T0G7_9AGAM</name>
<sequence length="363" mass="40810">MSESAQHSASIIILPFDVHAAILEWVYRQGHYDGGGDGGRKTLGAAALVCTAWTSIAQRLLFRELPSIFSAQAASNLVALFHAKPALGSYIRRLSISVIPCLQRHSPITFTQFVAIFSYCRGIESLHLMCELENELTPSELEQIRALDLHITVLSCHTITREIFQIATLWPIQYMVCGMDRQYGRPPGYTLPGDRAPFSLRGLILKNHVNTSLVPWLLPADPRSPLQELEINELLEEDPYHILPHAPTIRSLVLNTSPTQSVLSRFTGLEEYCIRYYSRKPLRLPPKVWHIGLHGPGSIVIGSERQYTRELQSTLDIISNTPALRLVTAHALMNRKMTEALGAKCREMGVEFRRYLNPDLLPV</sequence>
<keyword evidence="2" id="KW-1185">Reference proteome</keyword>
<dbReference type="EMBL" id="MU277210">
    <property type="protein sequence ID" value="KAI0061942.1"/>
    <property type="molecule type" value="Genomic_DNA"/>
</dbReference>
<evidence type="ECO:0000313" key="1">
    <source>
        <dbReference type="EMBL" id="KAI0061942.1"/>
    </source>
</evidence>
<reference evidence="1" key="2">
    <citation type="journal article" date="2022" name="New Phytol.">
        <title>Evolutionary transition to the ectomycorrhizal habit in the genomes of a hyperdiverse lineage of mushroom-forming fungi.</title>
        <authorList>
            <person name="Looney B."/>
            <person name="Miyauchi S."/>
            <person name="Morin E."/>
            <person name="Drula E."/>
            <person name="Courty P.E."/>
            <person name="Kohler A."/>
            <person name="Kuo A."/>
            <person name="LaButti K."/>
            <person name="Pangilinan J."/>
            <person name="Lipzen A."/>
            <person name="Riley R."/>
            <person name="Andreopoulos W."/>
            <person name="He G."/>
            <person name="Johnson J."/>
            <person name="Nolan M."/>
            <person name="Tritt A."/>
            <person name="Barry K.W."/>
            <person name="Grigoriev I.V."/>
            <person name="Nagy L.G."/>
            <person name="Hibbett D."/>
            <person name="Henrissat B."/>
            <person name="Matheny P.B."/>
            <person name="Labbe J."/>
            <person name="Martin F.M."/>
        </authorList>
    </citation>
    <scope>NUCLEOTIDE SEQUENCE</scope>
    <source>
        <strain evidence="1">HHB10654</strain>
    </source>
</reference>
<organism evidence="1 2">
    <name type="scientific">Artomyces pyxidatus</name>
    <dbReference type="NCBI Taxonomy" id="48021"/>
    <lineage>
        <taxon>Eukaryota</taxon>
        <taxon>Fungi</taxon>
        <taxon>Dikarya</taxon>
        <taxon>Basidiomycota</taxon>
        <taxon>Agaricomycotina</taxon>
        <taxon>Agaricomycetes</taxon>
        <taxon>Russulales</taxon>
        <taxon>Auriscalpiaceae</taxon>
        <taxon>Artomyces</taxon>
    </lineage>
</organism>
<protein>
    <submittedName>
        <fullName evidence="1">Uncharacterized protein</fullName>
    </submittedName>
</protein>
<proteinExistence type="predicted"/>
<evidence type="ECO:0000313" key="2">
    <source>
        <dbReference type="Proteomes" id="UP000814140"/>
    </source>
</evidence>
<accession>A0ACB8T0G7</accession>
<comment type="caution">
    <text evidence="1">The sequence shown here is derived from an EMBL/GenBank/DDBJ whole genome shotgun (WGS) entry which is preliminary data.</text>
</comment>
<dbReference type="Proteomes" id="UP000814140">
    <property type="component" value="Unassembled WGS sequence"/>
</dbReference>